<dbReference type="SMART" id="SM00278">
    <property type="entry name" value="HhH1"/>
    <property type="match status" value="2"/>
</dbReference>
<evidence type="ECO:0000256" key="2">
    <source>
        <dbReference type="ARBA" id="ARBA00022763"/>
    </source>
</evidence>
<keyword evidence="4 6" id="KW-0233">DNA recombination</keyword>
<evidence type="ECO:0000256" key="1">
    <source>
        <dbReference type="ARBA" id="ARBA00022490"/>
    </source>
</evidence>
<dbReference type="HOGENOM" id="CLU_087936_2_1_11"/>
<dbReference type="RefSeq" id="WP_006546201.1">
    <property type="nucleotide sequence ID" value="NZ_DS999540.1"/>
</dbReference>
<keyword evidence="2 6" id="KW-0227">DNA damage</keyword>
<evidence type="ECO:0000313" key="9">
    <source>
        <dbReference type="Proteomes" id="UP000010301"/>
    </source>
</evidence>
<evidence type="ECO:0000256" key="3">
    <source>
        <dbReference type="ARBA" id="ARBA00023125"/>
    </source>
</evidence>
<dbReference type="InterPro" id="IPR000085">
    <property type="entry name" value="RuvA"/>
</dbReference>
<keyword evidence="9" id="KW-1185">Reference proteome</keyword>
<dbReference type="NCBIfam" id="TIGR00084">
    <property type="entry name" value="ruvA"/>
    <property type="match status" value="1"/>
</dbReference>
<feature type="region of interest" description="Domain III" evidence="6">
    <location>
        <begin position="150"/>
        <end position="195"/>
    </location>
</feature>
<dbReference type="GO" id="GO:0048476">
    <property type="term" value="C:Holliday junction resolvase complex"/>
    <property type="evidence" value="ECO:0007669"/>
    <property type="project" value="UniProtKB-UniRule"/>
</dbReference>
<comment type="subunit">
    <text evidence="6">Homotetramer. Forms an RuvA(8)-RuvB(12)-Holliday junction (HJ) complex. HJ DNA is sandwiched between 2 RuvA tetramers; dsDNA enters through RuvA and exits via RuvB. An RuvB hexamer assembles on each DNA strand where it exits the tetramer. Each RuvB hexamer is contacted by two RuvA subunits (via domain III) on 2 adjacent RuvB subunits; this complex drives branch migration. In the full resolvosome a probable DNA-RuvA(4)-RuvB(12)-RuvC(2) complex forms which resolves the HJ.</text>
</comment>
<dbReference type="CDD" id="cd14332">
    <property type="entry name" value="UBA_RuvA_C"/>
    <property type="match status" value="1"/>
</dbReference>
<dbReference type="eggNOG" id="COG0632">
    <property type="taxonomic scope" value="Bacteria"/>
</dbReference>
<evidence type="ECO:0000256" key="4">
    <source>
        <dbReference type="ARBA" id="ARBA00023172"/>
    </source>
</evidence>
<keyword evidence="8" id="KW-0547">Nucleotide-binding</keyword>
<comment type="similarity">
    <text evidence="6">Belongs to the RuvA family.</text>
</comment>
<dbReference type="GO" id="GO:0009379">
    <property type="term" value="C:Holliday junction helicase complex"/>
    <property type="evidence" value="ECO:0007669"/>
    <property type="project" value="InterPro"/>
</dbReference>
<dbReference type="GO" id="GO:0000400">
    <property type="term" value="F:four-way junction DNA binding"/>
    <property type="evidence" value="ECO:0007669"/>
    <property type="project" value="UniProtKB-UniRule"/>
</dbReference>
<dbReference type="GO" id="GO:0005737">
    <property type="term" value="C:cytoplasm"/>
    <property type="evidence" value="ECO:0007669"/>
    <property type="project" value="UniProtKB-SubCell"/>
</dbReference>
<dbReference type="SUPFAM" id="SSF47781">
    <property type="entry name" value="RuvA domain 2-like"/>
    <property type="match status" value="1"/>
</dbReference>
<dbReference type="GO" id="GO:0016787">
    <property type="term" value="F:hydrolase activity"/>
    <property type="evidence" value="ECO:0007669"/>
    <property type="project" value="UniProtKB-KW"/>
</dbReference>
<dbReference type="STRING" id="525245.HMPREF0044_1343"/>
<comment type="caution">
    <text evidence="6">Lacks conserved residue(s) required for the propagation of feature annotation.</text>
</comment>
<reference evidence="8 9" key="1">
    <citation type="submission" date="2009-01" db="EMBL/GenBank/DDBJ databases">
        <authorList>
            <person name="Qin X."/>
            <person name="Bachman B."/>
            <person name="Battles P."/>
            <person name="Bell A."/>
            <person name="Bess C."/>
            <person name="Bickham C."/>
            <person name="Chaboub L."/>
            <person name="Chen D."/>
            <person name="Coyle M."/>
            <person name="Deiros D.R."/>
            <person name="Dinh H."/>
            <person name="Forbes L."/>
            <person name="Fowler G."/>
            <person name="Francisco L."/>
            <person name="Fu Q."/>
            <person name="Gubbala S."/>
            <person name="Hale W."/>
            <person name="Han Y."/>
            <person name="Hemphill L."/>
            <person name="Highlander S.K."/>
            <person name="Hirani K."/>
            <person name="Hogues M."/>
            <person name="Jackson L."/>
            <person name="Jakkamsetti A."/>
            <person name="Javaid M."/>
            <person name="Jiang H."/>
            <person name="Korchina V."/>
            <person name="Kovar C."/>
            <person name="Lara F."/>
            <person name="Lee S."/>
            <person name="Mata R."/>
            <person name="Mathew T."/>
            <person name="Moen C."/>
            <person name="Morales K."/>
            <person name="Munidasa M."/>
            <person name="Nazareth L."/>
            <person name="Ngo R."/>
            <person name="Nguyen L."/>
            <person name="Okwuonu G."/>
            <person name="Ongeri F."/>
            <person name="Patil S."/>
            <person name="Petrosino J."/>
            <person name="Pham C."/>
            <person name="Pham P."/>
            <person name="Pu L.-L."/>
            <person name="Puazo M."/>
            <person name="Raj R."/>
            <person name="Reid J."/>
            <person name="Rouhana J."/>
            <person name="Saada N."/>
            <person name="Shang Y."/>
            <person name="Simmons D."/>
            <person name="Thornton R."/>
            <person name="Warren J."/>
            <person name="Weissenberger G."/>
            <person name="Zhang J."/>
            <person name="Zhang L."/>
            <person name="Zhou C."/>
            <person name="Zhu D."/>
            <person name="Muzny D."/>
            <person name="Worley K."/>
            <person name="Gibbs R."/>
        </authorList>
    </citation>
    <scope>NUCLEOTIDE SEQUENCE [LARGE SCALE GENOMIC DNA]</scope>
    <source>
        <strain evidence="8 9">DSM 15436</strain>
    </source>
</reference>
<dbReference type="GO" id="GO:0006281">
    <property type="term" value="P:DNA repair"/>
    <property type="evidence" value="ECO:0007669"/>
    <property type="project" value="UniProtKB-UniRule"/>
</dbReference>
<accession>C0W1Q3</accession>
<comment type="domain">
    <text evidence="6">Has three domains with a flexible linker between the domains II and III and assumes an 'L' shape. Domain III is highly mobile and contacts RuvB.</text>
</comment>
<dbReference type="AlphaFoldDB" id="C0W1Q3"/>
<dbReference type="Pfam" id="PF14520">
    <property type="entry name" value="HHH_5"/>
    <property type="match status" value="1"/>
</dbReference>
<dbReference type="Gene3D" id="1.10.150.20">
    <property type="entry name" value="5' to 3' exonuclease, C-terminal subdomain"/>
    <property type="match status" value="1"/>
</dbReference>
<keyword evidence="1 6" id="KW-0963">Cytoplasm</keyword>
<dbReference type="InterPro" id="IPR012340">
    <property type="entry name" value="NA-bd_OB-fold"/>
</dbReference>
<gene>
    <name evidence="6 8" type="primary">ruvA</name>
    <name evidence="8" type="ORF">HMPREF0044_1343</name>
</gene>
<evidence type="ECO:0000256" key="5">
    <source>
        <dbReference type="ARBA" id="ARBA00023204"/>
    </source>
</evidence>
<dbReference type="HAMAP" id="MF_00031">
    <property type="entry name" value="DNA_HJ_migration_RuvA"/>
    <property type="match status" value="1"/>
</dbReference>
<keyword evidence="3 6" id="KW-0238">DNA-binding</keyword>
<dbReference type="SUPFAM" id="SSF46929">
    <property type="entry name" value="DNA helicase RuvA subunit, C-terminal domain"/>
    <property type="match status" value="1"/>
</dbReference>
<feature type="domain" description="Helix-hairpin-helix DNA-binding motif class 1" evidence="7">
    <location>
        <begin position="72"/>
        <end position="91"/>
    </location>
</feature>
<proteinExistence type="inferred from homology"/>
<dbReference type="InterPro" id="IPR011114">
    <property type="entry name" value="RuvA_C"/>
</dbReference>
<dbReference type="Gene3D" id="2.40.50.140">
    <property type="entry name" value="Nucleic acid-binding proteins"/>
    <property type="match status" value="1"/>
</dbReference>
<dbReference type="InterPro" id="IPR010994">
    <property type="entry name" value="RuvA_2-like"/>
</dbReference>
<comment type="caution">
    <text evidence="8">The sequence shown here is derived from an EMBL/GenBank/DDBJ whole genome shotgun (WGS) entry which is preliminary data.</text>
</comment>
<evidence type="ECO:0000259" key="7">
    <source>
        <dbReference type="SMART" id="SM00278"/>
    </source>
</evidence>
<protein>
    <recommendedName>
        <fullName evidence="6">Holliday junction branch migration complex subunit RuvA</fullName>
    </recommendedName>
</protein>
<sequence>MISFFQGEVQAIKPGHLVLVNGGFGLSIQVTVGTANQVRHGELVGLYTSLIVREDSLTLYGFLTEDERDTFNVLQTVSKIGPRTALQALEALTPDELRQAVISSDEKTLQRIPGIGKKSAQRMLIEIGDKLGTPTGNVKLGTTVSVAETEVIAGLVSLGYSEVSAQAAVEPFQGSDMNTSEMLRAALIQLGTNRG</sequence>
<dbReference type="InterPro" id="IPR003583">
    <property type="entry name" value="Hlx-hairpin-Hlx_DNA-bd_motif"/>
</dbReference>
<keyword evidence="5 6" id="KW-0234">DNA repair</keyword>
<dbReference type="EMBL" id="ACFG01000034">
    <property type="protein sequence ID" value="EEH63419.1"/>
    <property type="molecule type" value="Genomic_DNA"/>
</dbReference>
<keyword evidence="8" id="KW-0347">Helicase</keyword>
<dbReference type="SUPFAM" id="SSF50249">
    <property type="entry name" value="Nucleic acid-binding proteins"/>
    <property type="match status" value="1"/>
</dbReference>
<comment type="subcellular location">
    <subcellularLocation>
        <location evidence="6">Cytoplasm</location>
    </subcellularLocation>
</comment>
<dbReference type="Pfam" id="PF07499">
    <property type="entry name" value="RuvA_C"/>
    <property type="match status" value="1"/>
</dbReference>
<dbReference type="GO" id="GO:0005524">
    <property type="term" value="F:ATP binding"/>
    <property type="evidence" value="ECO:0007669"/>
    <property type="project" value="InterPro"/>
</dbReference>
<comment type="function">
    <text evidence="6">The RuvA-RuvB-RuvC complex processes Holliday junction (HJ) DNA during genetic recombination and DNA repair, while the RuvA-RuvB complex plays an important role in the rescue of blocked DNA replication forks via replication fork reversal (RFR). RuvA specifically binds to HJ cruciform DNA, conferring on it an open structure. The RuvB hexamer acts as an ATP-dependent pump, pulling dsDNA into and through the RuvAB complex. HJ branch migration allows RuvC to scan DNA until it finds its consensus sequence, where it cleaves and resolves the cruciform DNA.</text>
</comment>
<dbReference type="GO" id="GO:0006310">
    <property type="term" value="P:DNA recombination"/>
    <property type="evidence" value="ECO:0007669"/>
    <property type="project" value="UniProtKB-UniRule"/>
</dbReference>
<evidence type="ECO:0000256" key="6">
    <source>
        <dbReference type="HAMAP-Rule" id="MF_00031"/>
    </source>
</evidence>
<evidence type="ECO:0000313" key="8">
    <source>
        <dbReference type="EMBL" id="EEH63419.1"/>
    </source>
</evidence>
<keyword evidence="8" id="KW-0067">ATP-binding</keyword>
<feature type="domain" description="Helix-hairpin-helix DNA-binding motif class 1" evidence="7">
    <location>
        <begin position="107"/>
        <end position="126"/>
    </location>
</feature>
<organism evidence="8 9">
    <name type="scientific">Gleimia coleocanis DSM 15436</name>
    <dbReference type="NCBI Taxonomy" id="525245"/>
    <lineage>
        <taxon>Bacteria</taxon>
        <taxon>Bacillati</taxon>
        <taxon>Actinomycetota</taxon>
        <taxon>Actinomycetes</taxon>
        <taxon>Actinomycetales</taxon>
        <taxon>Actinomycetaceae</taxon>
        <taxon>Gleimia</taxon>
    </lineage>
</organism>
<dbReference type="Proteomes" id="UP000010301">
    <property type="component" value="Unassembled WGS sequence"/>
</dbReference>
<dbReference type="Pfam" id="PF01330">
    <property type="entry name" value="RuvA_N"/>
    <property type="match status" value="1"/>
</dbReference>
<keyword evidence="8" id="KW-0378">Hydrolase</keyword>
<dbReference type="OrthoDB" id="5293449at2"/>
<dbReference type="Gene3D" id="1.10.8.10">
    <property type="entry name" value="DNA helicase RuvA subunit, C-terminal domain"/>
    <property type="match status" value="1"/>
</dbReference>
<dbReference type="InterPro" id="IPR036267">
    <property type="entry name" value="RuvA_C_sf"/>
</dbReference>
<dbReference type="InterPro" id="IPR013849">
    <property type="entry name" value="DNA_helicase_Holl-junc_RuvA_I"/>
</dbReference>
<name>C0W1Q3_9ACTO</name>
<dbReference type="GO" id="GO:0009378">
    <property type="term" value="F:four-way junction helicase activity"/>
    <property type="evidence" value="ECO:0007669"/>
    <property type="project" value="InterPro"/>
</dbReference>